<sequence length="58" mass="6847">MSSVMQQEVIRRLRDFGGSDIQVVDGRIYELSLRELDLETVRQAVRNFIDQEQAHEIR</sequence>
<protein>
    <submittedName>
        <fullName evidence="1">Uncharacterized protein</fullName>
    </submittedName>
</protein>
<keyword evidence="2" id="KW-1185">Reference proteome</keyword>
<gene>
    <name evidence="1" type="ORF">M8009_12905</name>
</gene>
<name>A0ABT0T2N6_9GAMM</name>
<comment type="caution">
    <text evidence="1">The sequence shown here is derived from an EMBL/GenBank/DDBJ whole genome shotgun (WGS) entry which is preliminary data.</text>
</comment>
<dbReference type="Proteomes" id="UP001165369">
    <property type="component" value="Unassembled WGS sequence"/>
</dbReference>
<dbReference type="InterPro" id="IPR018281">
    <property type="entry name" value="Ribosomal_eS1_CS"/>
</dbReference>
<organism evidence="1 2">
    <name type="scientific">Halomonas gemina</name>
    <dbReference type="NCBI Taxonomy" id="2945105"/>
    <lineage>
        <taxon>Bacteria</taxon>
        <taxon>Pseudomonadati</taxon>
        <taxon>Pseudomonadota</taxon>
        <taxon>Gammaproteobacteria</taxon>
        <taxon>Oceanospirillales</taxon>
        <taxon>Halomonadaceae</taxon>
        <taxon>Halomonas</taxon>
    </lineage>
</organism>
<reference evidence="1" key="1">
    <citation type="submission" date="2022-05" db="EMBL/GenBank/DDBJ databases">
        <title>Halomonas geminus sp. nov. and Halomonas llamarensis sp. nov. isolated from high-altitude salars of the Atacama Desert.</title>
        <authorList>
            <person name="Hintersatz C."/>
            <person name="Rojas L.A."/>
            <person name="Wei T.-S."/>
            <person name="Kutschke S."/>
            <person name="Lehmann F."/>
            <person name="Jain R."/>
            <person name="Pollmann K."/>
        </authorList>
    </citation>
    <scope>NUCLEOTIDE SEQUENCE</scope>
    <source>
        <strain evidence="1">ATCH28</strain>
    </source>
</reference>
<dbReference type="EMBL" id="JAMJPK010000005">
    <property type="protein sequence ID" value="MCL7941185.1"/>
    <property type="molecule type" value="Genomic_DNA"/>
</dbReference>
<dbReference type="PROSITE" id="PS01191">
    <property type="entry name" value="RIBOSOMAL_S3AE"/>
    <property type="match status" value="1"/>
</dbReference>
<proteinExistence type="predicted"/>
<evidence type="ECO:0000313" key="1">
    <source>
        <dbReference type="EMBL" id="MCL7941185.1"/>
    </source>
</evidence>
<accession>A0ABT0T2N6</accession>
<dbReference type="RefSeq" id="WP_250061744.1">
    <property type="nucleotide sequence ID" value="NZ_JAMJPK010000005.1"/>
</dbReference>
<evidence type="ECO:0000313" key="2">
    <source>
        <dbReference type="Proteomes" id="UP001165369"/>
    </source>
</evidence>